<dbReference type="Gene3D" id="1.10.10.2830">
    <property type="match status" value="1"/>
</dbReference>
<dbReference type="RefSeq" id="WP_361704698.1">
    <property type="nucleotide sequence ID" value="NZ_JBEZVE010000012.1"/>
</dbReference>
<protein>
    <submittedName>
        <fullName evidence="5">ParB/RepB/Spo0J family partition protein</fullName>
    </submittedName>
</protein>
<dbReference type="InterPro" id="IPR036086">
    <property type="entry name" value="ParB/Sulfiredoxin_sf"/>
</dbReference>
<dbReference type="SUPFAM" id="SSF110849">
    <property type="entry name" value="ParB/Sulfiredoxin"/>
    <property type="match status" value="1"/>
</dbReference>
<dbReference type="PANTHER" id="PTHR33375">
    <property type="entry name" value="CHROMOSOME-PARTITIONING PROTEIN PARB-RELATED"/>
    <property type="match status" value="1"/>
</dbReference>
<dbReference type="Gene3D" id="3.90.1530.30">
    <property type="match status" value="1"/>
</dbReference>
<dbReference type="PANTHER" id="PTHR33375:SF1">
    <property type="entry name" value="CHROMOSOME-PARTITIONING PROTEIN PARB-RELATED"/>
    <property type="match status" value="1"/>
</dbReference>
<feature type="region of interest" description="Disordered" evidence="3">
    <location>
        <begin position="297"/>
        <end position="327"/>
    </location>
</feature>
<evidence type="ECO:0000259" key="4">
    <source>
        <dbReference type="SMART" id="SM00470"/>
    </source>
</evidence>
<name>A0ABV2ZLW8_9ACTN</name>
<proteinExistence type="inferred from homology"/>
<dbReference type="InterPro" id="IPR004437">
    <property type="entry name" value="ParB/RepB/Spo0J"/>
</dbReference>
<evidence type="ECO:0000313" key="5">
    <source>
        <dbReference type="EMBL" id="MEU3783455.1"/>
    </source>
</evidence>
<dbReference type="Pfam" id="PF17762">
    <property type="entry name" value="HTH_ParB"/>
    <property type="match status" value="1"/>
</dbReference>
<dbReference type="InterPro" id="IPR050336">
    <property type="entry name" value="Chromosome_partition/occlusion"/>
</dbReference>
<dbReference type="Pfam" id="PF02195">
    <property type="entry name" value="ParB_N"/>
    <property type="match status" value="1"/>
</dbReference>
<feature type="domain" description="ParB-like N-terminal" evidence="4">
    <location>
        <begin position="14"/>
        <end position="107"/>
    </location>
</feature>
<comment type="caution">
    <text evidence="5">The sequence shown here is derived from an EMBL/GenBank/DDBJ whole genome shotgun (WGS) entry which is preliminary data.</text>
</comment>
<evidence type="ECO:0000256" key="2">
    <source>
        <dbReference type="ARBA" id="ARBA00022829"/>
    </source>
</evidence>
<keyword evidence="6" id="KW-1185">Reference proteome</keyword>
<accession>A0ABV2ZLW8</accession>
<dbReference type="Proteomes" id="UP001550739">
    <property type="component" value="Unassembled WGS sequence"/>
</dbReference>
<keyword evidence="2" id="KW-0159">Chromosome partition</keyword>
<dbReference type="SMART" id="SM00470">
    <property type="entry name" value="ParB"/>
    <property type="match status" value="1"/>
</dbReference>
<dbReference type="NCBIfam" id="TIGR00180">
    <property type="entry name" value="parB_part"/>
    <property type="match status" value="1"/>
</dbReference>
<organism evidence="5 6">
    <name type="scientific">Streptomyces sp. 900129855</name>
    <dbReference type="NCBI Taxonomy" id="3155129"/>
    <lineage>
        <taxon>Bacteria</taxon>
        <taxon>Bacillati</taxon>
        <taxon>Actinomycetota</taxon>
        <taxon>Actinomycetes</taxon>
        <taxon>Kitasatosporales</taxon>
        <taxon>Streptomycetaceae</taxon>
        <taxon>Streptomyces</taxon>
    </lineage>
</organism>
<feature type="region of interest" description="Disordered" evidence="3">
    <location>
        <begin position="332"/>
        <end position="351"/>
    </location>
</feature>
<comment type="similarity">
    <text evidence="1">Belongs to the ParB family.</text>
</comment>
<dbReference type="InterPro" id="IPR041468">
    <property type="entry name" value="HTH_ParB/Spo0J"/>
</dbReference>
<dbReference type="EMBL" id="JBEZVE010000012">
    <property type="protein sequence ID" value="MEU3783455.1"/>
    <property type="molecule type" value="Genomic_DNA"/>
</dbReference>
<feature type="region of interest" description="Disordered" evidence="3">
    <location>
        <begin position="219"/>
        <end position="241"/>
    </location>
</feature>
<sequence length="372" mass="41111">MSATSTATAKTEVLDIPLGQIEPNPDQPRKFFDEARLKELAAQFEEVGQLQPIVLRRPKGKRKFQIIMGERRWRAMHLVKDAATIKAQVVRSVDDERAFIMGISENVGRADMTLMEEAQAYADLVGFGHSAERIAEMFGKTPDYVKWRMDLLNLTTDIAALVADGKIKPDFAWHLSRLSTANQKAAVTRYMKGDFKSETDASTFAQALRMKEKQEGFFSDKELSDKEKEDKAKERKQAKDKVDHVERAGALLAVLAAKTPAELAELFEGEVGKHLDAVERVRKAAAEAAKKLRKAKAMSEAKQLEVRPELEVEPEAEESAEGESVEVLQEEVTAADGDVEQGPTEAELAEAEAELAELTAAAAQEREESAAA</sequence>
<evidence type="ECO:0000256" key="1">
    <source>
        <dbReference type="ARBA" id="ARBA00006295"/>
    </source>
</evidence>
<feature type="compositionally biased region" description="Acidic residues" evidence="3">
    <location>
        <begin position="311"/>
        <end position="324"/>
    </location>
</feature>
<feature type="compositionally biased region" description="Basic and acidic residues" evidence="3">
    <location>
        <begin position="297"/>
        <end position="310"/>
    </location>
</feature>
<gene>
    <name evidence="5" type="ORF">AB0E89_23385</name>
</gene>
<dbReference type="SUPFAM" id="SSF109709">
    <property type="entry name" value="KorB DNA-binding domain-like"/>
    <property type="match status" value="1"/>
</dbReference>
<dbReference type="InterPro" id="IPR003115">
    <property type="entry name" value="ParB_N"/>
</dbReference>
<reference evidence="5 6" key="1">
    <citation type="submission" date="2024-06" db="EMBL/GenBank/DDBJ databases">
        <title>The Natural Products Discovery Center: Release of the First 8490 Sequenced Strains for Exploring Actinobacteria Biosynthetic Diversity.</title>
        <authorList>
            <person name="Kalkreuter E."/>
            <person name="Kautsar S.A."/>
            <person name="Yang D."/>
            <person name="Bader C.D."/>
            <person name="Teijaro C.N."/>
            <person name="Fluegel L."/>
            <person name="Davis C.M."/>
            <person name="Simpson J.R."/>
            <person name="Lauterbach L."/>
            <person name="Steele A.D."/>
            <person name="Gui C."/>
            <person name="Meng S."/>
            <person name="Li G."/>
            <person name="Viehrig K."/>
            <person name="Ye F."/>
            <person name="Su P."/>
            <person name="Kiefer A.F."/>
            <person name="Nichols A."/>
            <person name="Cepeda A.J."/>
            <person name="Yan W."/>
            <person name="Fan B."/>
            <person name="Jiang Y."/>
            <person name="Adhikari A."/>
            <person name="Zheng C.-J."/>
            <person name="Schuster L."/>
            <person name="Cowan T.M."/>
            <person name="Smanski M.J."/>
            <person name="Chevrette M.G."/>
            <person name="De Carvalho L.P.S."/>
            <person name="Shen B."/>
        </authorList>
    </citation>
    <scope>NUCLEOTIDE SEQUENCE [LARGE SCALE GENOMIC DNA]</scope>
    <source>
        <strain evidence="5 6">NPDC033843</strain>
    </source>
</reference>
<evidence type="ECO:0000313" key="6">
    <source>
        <dbReference type="Proteomes" id="UP001550739"/>
    </source>
</evidence>
<evidence type="ECO:0000256" key="3">
    <source>
        <dbReference type="SAM" id="MobiDB-lite"/>
    </source>
</evidence>